<accession>Q0ABW7</accession>
<dbReference type="Pfam" id="PF00582">
    <property type="entry name" value="Usp"/>
    <property type="match status" value="1"/>
</dbReference>
<organism evidence="3 4">
    <name type="scientific">Alkalilimnicola ehrlichii (strain ATCC BAA-1101 / DSM 17681 / MLHE-1)</name>
    <dbReference type="NCBI Taxonomy" id="187272"/>
    <lineage>
        <taxon>Bacteria</taxon>
        <taxon>Pseudomonadati</taxon>
        <taxon>Pseudomonadota</taxon>
        <taxon>Gammaproteobacteria</taxon>
        <taxon>Chromatiales</taxon>
        <taxon>Ectothiorhodospiraceae</taxon>
        <taxon>Alkalilimnicola</taxon>
    </lineage>
</organism>
<evidence type="ECO:0000259" key="2">
    <source>
        <dbReference type="Pfam" id="PF00582"/>
    </source>
</evidence>
<dbReference type="PANTHER" id="PTHR46268">
    <property type="entry name" value="STRESS RESPONSE PROTEIN NHAX"/>
    <property type="match status" value="1"/>
</dbReference>
<evidence type="ECO:0000313" key="3">
    <source>
        <dbReference type="EMBL" id="ABI55670.1"/>
    </source>
</evidence>
<dbReference type="InterPro" id="IPR006015">
    <property type="entry name" value="Universal_stress_UspA"/>
</dbReference>
<dbReference type="PANTHER" id="PTHR46268:SF6">
    <property type="entry name" value="UNIVERSAL STRESS PROTEIN UP12"/>
    <property type="match status" value="1"/>
</dbReference>
<dbReference type="RefSeq" id="WP_011628066.1">
    <property type="nucleotide sequence ID" value="NC_008340.1"/>
</dbReference>
<dbReference type="OrthoDB" id="5795499at2"/>
<proteinExistence type="inferred from homology"/>
<comment type="similarity">
    <text evidence="1">Belongs to the universal stress protein A family.</text>
</comment>
<evidence type="ECO:0000313" key="4">
    <source>
        <dbReference type="Proteomes" id="UP000001962"/>
    </source>
</evidence>
<feature type="domain" description="UspA" evidence="2">
    <location>
        <begin position="3"/>
        <end position="142"/>
    </location>
</feature>
<gene>
    <name evidence="3" type="ordered locus">Mlg_0315</name>
</gene>
<dbReference type="HOGENOM" id="CLU_049301_9_5_6"/>
<dbReference type="eggNOG" id="COG0589">
    <property type="taxonomic scope" value="Bacteria"/>
</dbReference>
<dbReference type="Gene3D" id="3.40.50.620">
    <property type="entry name" value="HUPs"/>
    <property type="match status" value="1"/>
</dbReference>
<protein>
    <submittedName>
        <fullName evidence="3">UspA domain protein</fullName>
    </submittedName>
</protein>
<dbReference type="AlphaFoldDB" id="Q0ABW7"/>
<sequence>MGSIVVGVDGSEGSRRALLAALEEARLRKLPLRTVYVLDRRYLDPEWGVLVAPPIKELEKEARGILEKLVASVADQAKGVDVQQEVVLAEKHGTARTLLDHASDAELLVVGSRGHGGFAGLLLGSVSHQVLQFADCPVLVVPRGAH</sequence>
<evidence type="ECO:0000256" key="1">
    <source>
        <dbReference type="ARBA" id="ARBA00008791"/>
    </source>
</evidence>
<reference evidence="4" key="1">
    <citation type="submission" date="2006-08" db="EMBL/GenBank/DDBJ databases">
        <title>Complete sequence of Alkalilimnicola ehrilichei MLHE-1.</title>
        <authorList>
            <person name="Copeland A."/>
            <person name="Lucas S."/>
            <person name="Lapidus A."/>
            <person name="Barry K."/>
            <person name="Detter J.C."/>
            <person name="Glavina del Rio T."/>
            <person name="Hammon N."/>
            <person name="Israni S."/>
            <person name="Dalin E."/>
            <person name="Tice H."/>
            <person name="Pitluck S."/>
            <person name="Sims D."/>
            <person name="Brettin T."/>
            <person name="Bruce D."/>
            <person name="Han C."/>
            <person name="Tapia R."/>
            <person name="Gilna P."/>
            <person name="Schmutz J."/>
            <person name="Larimer F."/>
            <person name="Land M."/>
            <person name="Hauser L."/>
            <person name="Kyrpides N."/>
            <person name="Mikhailova N."/>
            <person name="Oremland R.S."/>
            <person name="Hoeft S.E."/>
            <person name="Switzer-Blum J."/>
            <person name="Kulp T."/>
            <person name="King G."/>
            <person name="Tabita R."/>
            <person name="Witte B."/>
            <person name="Santini J.M."/>
            <person name="Basu P."/>
            <person name="Hollibaugh J.T."/>
            <person name="Xie G."/>
            <person name="Stolz J.F."/>
            <person name="Richardson P."/>
        </authorList>
    </citation>
    <scope>NUCLEOTIDE SEQUENCE [LARGE SCALE GENOMIC DNA]</scope>
    <source>
        <strain evidence="4">ATCC BAA-1101 / DSM 17681 / MLHE-1</strain>
    </source>
</reference>
<dbReference type="PRINTS" id="PR01438">
    <property type="entry name" value="UNVRSLSTRESS"/>
</dbReference>
<dbReference type="KEGG" id="aeh:Mlg_0315"/>
<dbReference type="EMBL" id="CP000453">
    <property type="protein sequence ID" value="ABI55670.1"/>
    <property type="molecule type" value="Genomic_DNA"/>
</dbReference>
<keyword evidence="4" id="KW-1185">Reference proteome</keyword>
<name>Q0ABW7_ALKEH</name>
<dbReference type="InterPro" id="IPR006016">
    <property type="entry name" value="UspA"/>
</dbReference>
<dbReference type="SUPFAM" id="SSF52402">
    <property type="entry name" value="Adenine nucleotide alpha hydrolases-like"/>
    <property type="match status" value="1"/>
</dbReference>
<dbReference type="InterPro" id="IPR014729">
    <property type="entry name" value="Rossmann-like_a/b/a_fold"/>
</dbReference>
<dbReference type="Proteomes" id="UP000001962">
    <property type="component" value="Chromosome"/>
</dbReference>